<keyword evidence="13" id="KW-0862">Zinc</keyword>
<evidence type="ECO:0000256" key="19">
    <source>
        <dbReference type="PROSITE-ProRule" id="PRU00175"/>
    </source>
</evidence>
<dbReference type="PANTHER" id="PTHR23350:SF0">
    <property type="entry name" value="PEROXISOME BIOGENESIS FACTOR 10"/>
    <property type="match status" value="1"/>
</dbReference>
<comment type="similarity">
    <text evidence="4">Belongs to the pex2/pex10/pex12 family.</text>
</comment>
<evidence type="ECO:0000256" key="5">
    <source>
        <dbReference type="ARBA" id="ARBA00012483"/>
    </source>
</evidence>
<accession>A0A9W8HPD6</accession>
<evidence type="ECO:0000256" key="6">
    <source>
        <dbReference type="ARBA" id="ARBA00022448"/>
    </source>
</evidence>
<evidence type="ECO:0000256" key="11">
    <source>
        <dbReference type="ARBA" id="ARBA00022771"/>
    </source>
</evidence>
<feature type="region of interest" description="Disordered" evidence="20">
    <location>
        <begin position="8"/>
        <end position="33"/>
    </location>
</feature>
<dbReference type="InterPro" id="IPR017907">
    <property type="entry name" value="Znf_RING_CS"/>
</dbReference>
<evidence type="ECO:0000256" key="15">
    <source>
        <dbReference type="ARBA" id="ARBA00022989"/>
    </source>
</evidence>
<proteinExistence type="inferred from homology"/>
<evidence type="ECO:0000256" key="2">
    <source>
        <dbReference type="ARBA" id="ARBA00004585"/>
    </source>
</evidence>
<dbReference type="GO" id="GO:0005778">
    <property type="term" value="C:peroxisomal membrane"/>
    <property type="evidence" value="ECO:0007669"/>
    <property type="project" value="UniProtKB-SubCell"/>
</dbReference>
<comment type="subcellular location">
    <subcellularLocation>
        <location evidence="2">Peroxisome membrane</location>
        <topology evidence="2">Multi-pass membrane protein</topology>
    </subcellularLocation>
</comment>
<dbReference type="SMART" id="SM00184">
    <property type="entry name" value="RING"/>
    <property type="match status" value="1"/>
</dbReference>
<evidence type="ECO:0000256" key="21">
    <source>
        <dbReference type="SAM" id="Phobius"/>
    </source>
</evidence>
<keyword evidence="7" id="KW-0962">Peroxisome biogenesis</keyword>
<keyword evidence="17" id="KW-0576">Peroxisome</keyword>
<feature type="domain" description="RING-type" evidence="22">
    <location>
        <begin position="319"/>
        <end position="357"/>
    </location>
</feature>
<dbReference type="InterPro" id="IPR013083">
    <property type="entry name" value="Znf_RING/FYVE/PHD"/>
</dbReference>
<sequence length="371" mass="39895">MAEQQVAVQVVREDGSGGGGGGGGGDSGPELARPRSAFQFPFAGQPDIVRAAQKDLMYQQQLREQVAEVVQQVRGTRFYASNQDAVDAATRAVYYGLTTLAGAPTLGEEYCGIAQIDGRQLYPSLGRRLLLVLLQAGGALSAARVLAAAQRWAQRRRRRAPGDGTGAGAGAGAGPLARVLSLARQGGVLPALGMAHLAVFYFTGAYYSVAKRLAGIRYVFLRPLRRGEESVGYEVLGALLAVQLAVQLGMKLWGLAAAGPDEADHNDDDNDDEQGGLKHVRWAETIGPDAEKHVHKGDDDDDGSDQAVPRRFVVSDQRCTLCLSQRRHSAATPCGHVFCWTCVFEWCQARDECPLCRQPMQASQILPVFNY</sequence>
<keyword evidence="6" id="KW-0813">Transport</keyword>
<comment type="catalytic activity">
    <reaction evidence="1">
        <text>S-ubiquitinyl-[E2 ubiquitin-conjugating enzyme]-L-cysteine + [acceptor protein]-L-lysine = [E2 ubiquitin-conjugating enzyme]-L-cysteine + N(6)-ubiquitinyl-[acceptor protein]-L-lysine.</text>
        <dbReference type="EC" id="2.3.2.27"/>
    </reaction>
</comment>
<keyword evidence="8" id="KW-0808">Transferase</keyword>
<evidence type="ECO:0000256" key="12">
    <source>
        <dbReference type="ARBA" id="ARBA00022786"/>
    </source>
</evidence>
<dbReference type="OrthoDB" id="6270329at2759"/>
<keyword evidence="24" id="KW-1185">Reference proteome</keyword>
<dbReference type="GO" id="GO:0061630">
    <property type="term" value="F:ubiquitin protein ligase activity"/>
    <property type="evidence" value="ECO:0007669"/>
    <property type="project" value="UniProtKB-EC"/>
</dbReference>
<evidence type="ECO:0000256" key="14">
    <source>
        <dbReference type="ARBA" id="ARBA00022927"/>
    </source>
</evidence>
<evidence type="ECO:0000256" key="16">
    <source>
        <dbReference type="ARBA" id="ARBA00023136"/>
    </source>
</evidence>
<keyword evidence="16 21" id="KW-0472">Membrane</keyword>
<dbReference type="GO" id="GO:0008270">
    <property type="term" value="F:zinc ion binding"/>
    <property type="evidence" value="ECO:0007669"/>
    <property type="project" value="UniProtKB-KW"/>
</dbReference>
<name>A0A9W8HPD6_9FUNG</name>
<dbReference type="GO" id="GO:0016562">
    <property type="term" value="P:protein import into peroxisome matrix, receptor recycling"/>
    <property type="evidence" value="ECO:0007669"/>
    <property type="project" value="UniProtKB-ARBA"/>
</dbReference>
<dbReference type="InterPro" id="IPR006845">
    <property type="entry name" value="Pex_N"/>
</dbReference>
<dbReference type="Pfam" id="PF04757">
    <property type="entry name" value="Pex2_Pex12"/>
    <property type="match status" value="1"/>
</dbReference>
<dbReference type="AlphaFoldDB" id="A0A9W8HPD6"/>
<evidence type="ECO:0000256" key="9">
    <source>
        <dbReference type="ARBA" id="ARBA00022692"/>
    </source>
</evidence>
<evidence type="ECO:0000256" key="17">
    <source>
        <dbReference type="ARBA" id="ARBA00023140"/>
    </source>
</evidence>
<dbReference type="EC" id="2.3.2.27" evidence="5"/>
<dbReference type="GO" id="GO:0016567">
    <property type="term" value="P:protein ubiquitination"/>
    <property type="evidence" value="ECO:0007669"/>
    <property type="project" value="UniProtKB-ARBA"/>
</dbReference>
<gene>
    <name evidence="23" type="primary">PEX10</name>
    <name evidence="23" type="ORF">H4R18_000215</name>
</gene>
<protein>
    <recommendedName>
        <fullName evidence="5">RING-type E3 ubiquitin transferase</fullName>
        <ecNumber evidence="5">2.3.2.27</ecNumber>
    </recommendedName>
    <alternativeName>
        <fullName evidence="18">Peroxin-10</fullName>
    </alternativeName>
</protein>
<evidence type="ECO:0000256" key="7">
    <source>
        <dbReference type="ARBA" id="ARBA00022593"/>
    </source>
</evidence>
<keyword evidence="11 19" id="KW-0863">Zinc-finger</keyword>
<dbReference type="Proteomes" id="UP001140217">
    <property type="component" value="Unassembled WGS sequence"/>
</dbReference>
<dbReference type="Gene3D" id="3.30.40.10">
    <property type="entry name" value="Zinc/RING finger domain, C3HC4 (zinc finger)"/>
    <property type="match status" value="1"/>
</dbReference>
<evidence type="ECO:0000256" key="10">
    <source>
        <dbReference type="ARBA" id="ARBA00022723"/>
    </source>
</evidence>
<keyword evidence="14" id="KW-0653">Protein transport</keyword>
<evidence type="ECO:0000259" key="22">
    <source>
        <dbReference type="PROSITE" id="PS50089"/>
    </source>
</evidence>
<dbReference type="PANTHER" id="PTHR23350">
    <property type="entry name" value="PEROXISOME ASSEMBLY PROTEIN 10"/>
    <property type="match status" value="1"/>
</dbReference>
<evidence type="ECO:0000256" key="13">
    <source>
        <dbReference type="ARBA" id="ARBA00022833"/>
    </source>
</evidence>
<keyword evidence="15 21" id="KW-1133">Transmembrane helix</keyword>
<feature type="transmembrane region" description="Helical" evidence="21">
    <location>
        <begin position="188"/>
        <end position="210"/>
    </location>
</feature>
<dbReference type="CDD" id="cd16527">
    <property type="entry name" value="RING-HC_PEX10"/>
    <property type="match status" value="1"/>
</dbReference>
<comment type="pathway">
    <text evidence="3">Protein modification; protein ubiquitination.</text>
</comment>
<dbReference type="PROSITE" id="PS50089">
    <property type="entry name" value="ZF_RING_2"/>
    <property type="match status" value="1"/>
</dbReference>
<evidence type="ECO:0000256" key="4">
    <source>
        <dbReference type="ARBA" id="ARBA00008704"/>
    </source>
</evidence>
<evidence type="ECO:0000256" key="1">
    <source>
        <dbReference type="ARBA" id="ARBA00000900"/>
    </source>
</evidence>
<dbReference type="PROSITE" id="PS00518">
    <property type="entry name" value="ZF_RING_1"/>
    <property type="match status" value="1"/>
</dbReference>
<dbReference type="Pfam" id="PF13920">
    <property type="entry name" value="zf-C3HC4_3"/>
    <property type="match status" value="1"/>
</dbReference>
<keyword evidence="9 21" id="KW-0812">Transmembrane</keyword>
<dbReference type="InterPro" id="IPR001841">
    <property type="entry name" value="Znf_RING"/>
</dbReference>
<feature type="transmembrane region" description="Helical" evidence="21">
    <location>
        <begin position="129"/>
        <end position="149"/>
    </location>
</feature>
<dbReference type="SUPFAM" id="SSF57850">
    <property type="entry name" value="RING/U-box"/>
    <property type="match status" value="1"/>
</dbReference>
<evidence type="ECO:0000256" key="3">
    <source>
        <dbReference type="ARBA" id="ARBA00004906"/>
    </source>
</evidence>
<feature type="compositionally biased region" description="Gly residues" evidence="20">
    <location>
        <begin position="16"/>
        <end position="27"/>
    </location>
</feature>
<evidence type="ECO:0000256" key="8">
    <source>
        <dbReference type="ARBA" id="ARBA00022679"/>
    </source>
</evidence>
<dbReference type="EMBL" id="JANBUL010000005">
    <property type="protein sequence ID" value="KAJ2786000.1"/>
    <property type="molecule type" value="Genomic_DNA"/>
</dbReference>
<keyword evidence="10" id="KW-0479">Metal-binding</keyword>
<keyword evidence="12" id="KW-0833">Ubl conjugation pathway</keyword>
<comment type="caution">
    <text evidence="23">The sequence shown here is derived from an EMBL/GenBank/DDBJ whole genome shotgun (WGS) entry which is preliminary data.</text>
</comment>
<evidence type="ECO:0000256" key="18">
    <source>
        <dbReference type="ARBA" id="ARBA00041230"/>
    </source>
</evidence>
<reference evidence="23" key="1">
    <citation type="submission" date="2022-07" db="EMBL/GenBank/DDBJ databases">
        <title>Phylogenomic reconstructions and comparative analyses of Kickxellomycotina fungi.</title>
        <authorList>
            <person name="Reynolds N.K."/>
            <person name="Stajich J.E."/>
            <person name="Barry K."/>
            <person name="Grigoriev I.V."/>
            <person name="Crous P."/>
            <person name="Smith M.E."/>
        </authorList>
    </citation>
    <scope>NUCLEOTIDE SEQUENCE</scope>
    <source>
        <strain evidence="23">NBRC 105414</strain>
    </source>
</reference>
<evidence type="ECO:0000256" key="20">
    <source>
        <dbReference type="SAM" id="MobiDB-lite"/>
    </source>
</evidence>
<evidence type="ECO:0000313" key="23">
    <source>
        <dbReference type="EMBL" id="KAJ2786000.1"/>
    </source>
</evidence>
<evidence type="ECO:0000313" key="24">
    <source>
        <dbReference type="Proteomes" id="UP001140217"/>
    </source>
</evidence>
<dbReference type="InterPro" id="IPR025654">
    <property type="entry name" value="PEX2/10"/>
</dbReference>
<organism evidence="23 24">
    <name type="scientific">Coemansia javaensis</name>
    <dbReference type="NCBI Taxonomy" id="2761396"/>
    <lineage>
        <taxon>Eukaryota</taxon>
        <taxon>Fungi</taxon>
        <taxon>Fungi incertae sedis</taxon>
        <taxon>Zoopagomycota</taxon>
        <taxon>Kickxellomycotina</taxon>
        <taxon>Kickxellomycetes</taxon>
        <taxon>Kickxellales</taxon>
        <taxon>Kickxellaceae</taxon>
        <taxon>Coemansia</taxon>
    </lineage>
</organism>